<dbReference type="PANTHER" id="PTHR32196:SF72">
    <property type="entry name" value="RIBOSE IMPORT PERMEASE PROTEIN RBSC"/>
    <property type="match status" value="1"/>
</dbReference>
<dbReference type="CDD" id="cd06579">
    <property type="entry name" value="TM_PBP1_transp_AraH_like"/>
    <property type="match status" value="1"/>
</dbReference>
<evidence type="ECO:0000313" key="7">
    <source>
        <dbReference type="EMBL" id="RFU93791.1"/>
    </source>
</evidence>
<gene>
    <name evidence="7" type="primary">rbsC</name>
    <name evidence="7" type="ORF">DYP60_13045</name>
</gene>
<keyword evidence="8" id="KW-1185">Reference proteome</keyword>
<dbReference type="Pfam" id="PF02653">
    <property type="entry name" value="BPD_transp_2"/>
    <property type="match status" value="1"/>
</dbReference>
<dbReference type="InterPro" id="IPR001851">
    <property type="entry name" value="ABC_transp_permease"/>
</dbReference>
<feature type="transmembrane region" description="Helical" evidence="6">
    <location>
        <begin position="90"/>
        <end position="112"/>
    </location>
</feature>
<feature type="transmembrane region" description="Helical" evidence="6">
    <location>
        <begin position="159"/>
        <end position="181"/>
    </location>
</feature>
<sequence>MEKKIDWKQLLKNNGILLVFFLIIVGLSIMSPYFLTVTNILNIIRQTSIYGIIAVGMTFVILTGGIDLSVGSILALSGAVAAGLMKNNDVAPLIAALVAIMVGGGIGLVNGLLITFGKIAPFVVTLGMVTIARGLTLIYTGGYPISGFADGYRQLGGGYVLGIPIPVIIFLATVALAWFILNHTRLGRYTYAIGGNEETVKLSGINVRFYKSMAYVIVGIMSSLSALILTARLNSAEAVAGQGYELDVIAAVVIGGTSLSGGRGSIIGTLIGALLIGTINNGMNLLGISPYFQQVVKGALIIGAVILDRLRDETN</sequence>
<evidence type="ECO:0000256" key="3">
    <source>
        <dbReference type="ARBA" id="ARBA00022692"/>
    </source>
</evidence>
<proteinExistence type="predicted"/>
<keyword evidence="3 6" id="KW-0812">Transmembrane</keyword>
<dbReference type="GO" id="GO:0005886">
    <property type="term" value="C:plasma membrane"/>
    <property type="evidence" value="ECO:0007669"/>
    <property type="project" value="UniProtKB-SubCell"/>
</dbReference>
<feature type="transmembrane region" description="Helical" evidence="6">
    <location>
        <begin position="16"/>
        <end position="37"/>
    </location>
</feature>
<accession>A0A372MDB0</accession>
<keyword evidence="4 6" id="KW-1133">Transmembrane helix</keyword>
<keyword evidence="5 6" id="KW-0472">Membrane</keyword>
<evidence type="ECO:0000256" key="5">
    <source>
        <dbReference type="ARBA" id="ARBA00023136"/>
    </source>
</evidence>
<reference evidence="7 8" key="2">
    <citation type="submission" date="2018-09" db="EMBL/GenBank/DDBJ databases">
        <title>Genome of Sphaerochaeta halotolerans strain 4-11.</title>
        <authorList>
            <person name="Nazina T.N."/>
            <person name="Sokolova D.S."/>
        </authorList>
    </citation>
    <scope>NUCLEOTIDE SEQUENCE [LARGE SCALE GENOMIC DNA]</scope>
    <source>
        <strain evidence="7 8">4-11</strain>
    </source>
</reference>
<evidence type="ECO:0000256" key="4">
    <source>
        <dbReference type="ARBA" id="ARBA00022989"/>
    </source>
</evidence>
<reference evidence="8" key="1">
    <citation type="submission" date="2018-08" db="EMBL/GenBank/DDBJ databases">
        <authorList>
            <person name="Grouzdev D.S."/>
            <person name="Krutkina M.S."/>
        </authorList>
    </citation>
    <scope>NUCLEOTIDE SEQUENCE [LARGE SCALE GENOMIC DNA]</scope>
    <source>
        <strain evidence="8">4-11</strain>
    </source>
</reference>
<evidence type="ECO:0000256" key="6">
    <source>
        <dbReference type="SAM" id="Phobius"/>
    </source>
</evidence>
<dbReference type="PANTHER" id="PTHR32196">
    <property type="entry name" value="ABC TRANSPORTER PERMEASE PROTEIN YPHD-RELATED-RELATED"/>
    <property type="match status" value="1"/>
</dbReference>
<evidence type="ECO:0000313" key="8">
    <source>
        <dbReference type="Proteomes" id="UP000264002"/>
    </source>
</evidence>
<comment type="caution">
    <text evidence="7">The sequence shown here is derived from an EMBL/GenBank/DDBJ whole genome shotgun (WGS) entry which is preliminary data.</text>
</comment>
<evidence type="ECO:0000256" key="2">
    <source>
        <dbReference type="ARBA" id="ARBA00022475"/>
    </source>
</evidence>
<organism evidence="7 8">
    <name type="scientific">Sphaerochaeta halotolerans</name>
    <dbReference type="NCBI Taxonomy" id="2293840"/>
    <lineage>
        <taxon>Bacteria</taxon>
        <taxon>Pseudomonadati</taxon>
        <taxon>Spirochaetota</taxon>
        <taxon>Spirochaetia</taxon>
        <taxon>Spirochaetales</taxon>
        <taxon>Sphaerochaetaceae</taxon>
        <taxon>Sphaerochaeta</taxon>
    </lineage>
</organism>
<feature type="transmembrane region" description="Helical" evidence="6">
    <location>
        <begin position="213"/>
        <end position="233"/>
    </location>
</feature>
<dbReference type="Proteomes" id="UP000264002">
    <property type="component" value="Unassembled WGS sequence"/>
</dbReference>
<dbReference type="RefSeq" id="WP_117331455.1">
    <property type="nucleotide sequence ID" value="NZ_QUWK01000019.1"/>
</dbReference>
<dbReference type="EMBL" id="QUWK01000019">
    <property type="protein sequence ID" value="RFU93791.1"/>
    <property type="molecule type" value="Genomic_DNA"/>
</dbReference>
<evidence type="ECO:0000256" key="1">
    <source>
        <dbReference type="ARBA" id="ARBA00004651"/>
    </source>
</evidence>
<name>A0A372MDB0_9SPIR</name>
<protein>
    <submittedName>
        <fullName evidence="7">Ribose ABC transporter permease</fullName>
    </submittedName>
</protein>
<dbReference type="AlphaFoldDB" id="A0A372MDB0"/>
<feature type="transmembrane region" description="Helical" evidence="6">
    <location>
        <begin position="49"/>
        <end position="70"/>
    </location>
</feature>
<comment type="subcellular location">
    <subcellularLocation>
        <location evidence="1">Cell membrane</location>
        <topology evidence="1">Multi-pass membrane protein</topology>
    </subcellularLocation>
</comment>
<keyword evidence="2" id="KW-1003">Cell membrane</keyword>
<dbReference type="GO" id="GO:0022857">
    <property type="term" value="F:transmembrane transporter activity"/>
    <property type="evidence" value="ECO:0007669"/>
    <property type="project" value="InterPro"/>
</dbReference>
<feature type="transmembrane region" description="Helical" evidence="6">
    <location>
        <begin position="119"/>
        <end position="139"/>
    </location>
</feature>